<accession>A0AAD4KRZ8</accession>
<gene>
    <name evidence="2" type="ORF">BGW36DRAFT_398522</name>
</gene>
<comment type="caution">
    <text evidence="2">The sequence shown here is derived from an EMBL/GenBank/DDBJ whole genome shotgun (WGS) entry which is preliminary data.</text>
</comment>
<reference evidence="2" key="1">
    <citation type="submission" date="2021-12" db="EMBL/GenBank/DDBJ databases">
        <title>Convergent genome expansion in fungi linked to evolution of root-endophyte symbiosis.</title>
        <authorList>
            <consortium name="DOE Joint Genome Institute"/>
            <person name="Ke Y.-H."/>
            <person name="Bonito G."/>
            <person name="Liao H.-L."/>
            <person name="Looney B."/>
            <person name="Rojas-Flechas A."/>
            <person name="Nash J."/>
            <person name="Hameed K."/>
            <person name="Schadt C."/>
            <person name="Martin F."/>
            <person name="Crous P.W."/>
            <person name="Miettinen O."/>
            <person name="Magnuson J.K."/>
            <person name="Labbe J."/>
            <person name="Jacobson D."/>
            <person name="Doktycz M.J."/>
            <person name="Veneault-Fourrey C."/>
            <person name="Kuo A."/>
            <person name="Mondo S."/>
            <person name="Calhoun S."/>
            <person name="Riley R."/>
            <person name="Ohm R."/>
            <person name="LaButti K."/>
            <person name="Andreopoulos B."/>
            <person name="Pangilinan J."/>
            <person name="Nolan M."/>
            <person name="Tritt A."/>
            <person name="Clum A."/>
            <person name="Lipzen A."/>
            <person name="Daum C."/>
            <person name="Barry K."/>
            <person name="Grigoriev I.V."/>
            <person name="Vilgalys R."/>
        </authorList>
    </citation>
    <scope>NUCLEOTIDE SEQUENCE</scope>
    <source>
        <strain evidence="2">PMI_201</strain>
    </source>
</reference>
<dbReference type="Pfam" id="PF12697">
    <property type="entry name" value="Abhydrolase_6"/>
    <property type="match status" value="1"/>
</dbReference>
<sequence>MPPTILFVPGIWEGPSVFNHVSSLLSSAGFKTSTAVLPSTGTTSPGNPSMKDDIAAIRRHLQDLLQPAPETGTAEDVLLVLHSAGGFLGSEAMQGLHKTGSSSAPGVIGIVFLAGAIFPLGHEHQPLPFAVVDGGASHCAQPEKLLFGDLPAAEKSAWLAKLQPQPAQGWDGRVEYTGWKDVPSVYLVCEGDELLPMPLQEQLAGLAGSKVERCSAGHVPQVSQPERVVEVVKGAVEEFVRGVDRLKS</sequence>
<organism evidence="2 3">
    <name type="scientific">Talaromyces proteolyticus</name>
    <dbReference type="NCBI Taxonomy" id="1131652"/>
    <lineage>
        <taxon>Eukaryota</taxon>
        <taxon>Fungi</taxon>
        <taxon>Dikarya</taxon>
        <taxon>Ascomycota</taxon>
        <taxon>Pezizomycotina</taxon>
        <taxon>Eurotiomycetes</taxon>
        <taxon>Eurotiomycetidae</taxon>
        <taxon>Eurotiales</taxon>
        <taxon>Trichocomaceae</taxon>
        <taxon>Talaromyces</taxon>
        <taxon>Talaromyces sect. Bacilispori</taxon>
    </lineage>
</organism>
<protein>
    <submittedName>
        <fullName evidence="2">Alpha/beta hydrolase fold-1</fullName>
    </submittedName>
</protein>
<dbReference type="RefSeq" id="XP_046070379.1">
    <property type="nucleotide sequence ID" value="XM_046218419.1"/>
</dbReference>
<dbReference type="InterPro" id="IPR052897">
    <property type="entry name" value="Sec-Metab_Biosynth_Hydrolase"/>
</dbReference>
<keyword evidence="3" id="KW-1185">Reference proteome</keyword>
<dbReference type="Gene3D" id="3.40.50.1820">
    <property type="entry name" value="alpha/beta hydrolase"/>
    <property type="match status" value="1"/>
</dbReference>
<evidence type="ECO:0000313" key="2">
    <source>
        <dbReference type="EMBL" id="KAH8695237.1"/>
    </source>
</evidence>
<dbReference type="InterPro" id="IPR029058">
    <property type="entry name" value="AB_hydrolase_fold"/>
</dbReference>
<dbReference type="EMBL" id="JAJTJA010000008">
    <property type="protein sequence ID" value="KAH8695237.1"/>
    <property type="molecule type" value="Genomic_DNA"/>
</dbReference>
<dbReference type="GeneID" id="70248706"/>
<dbReference type="PANTHER" id="PTHR37017">
    <property type="entry name" value="AB HYDROLASE-1 DOMAIN-CONTAINING PROTEIN-RELATED"/>
    <property type="match status" value="1"/>
</dbReference>
<dbReference type="InterPro" id="IPR000073">
    <property type="entry name" value="AB_hydrolase_1"/>
</dbReference>
<dbReference type="GO" id="GO:0016787">
    <property type="term" value="F:hydrolase activity"/>
    <property type="evidence" value="ECO:0007669"/>
    <property type="project" value="UniProtKB-KW"/>
</dbReference>
<keyword evidence="2" id="KW-0378">Hydrolase</keyword>
<proteinExistence type="predicted"/>
<dbReference type="Proteomes" id="UP001201262">
    <property type="component" value="Unassembled WGS sequence"/>
</dbReference>
<evidence type="ECO:0000259" key="1">
    <source>
        <dbReference type="Pfam" id="PF12697"/>
    </source>
</evidence>
<dbReference type="AlphaFoldDB" id="A0AAD4KRZ8"/>
<dbReference type="PANTHER" id="PTHR37017:SF3">
    <property type="entry name" value="AB HYDROLASE-1 DOMAIN-CONTAINING PROTEIN"/>
    <property type="match status" value="1"/>
</dbReference>
<name>A0AAD4KRZ8_9EURO</name>
<feature type="domain" description="AB hydrolase-1" evidence="1">
    <location>
        <begin position="5"/>
        <end position="230"/>
    </location>
</feature>
<evidence type="ECO:0000313" key="3">
    <source>
        <dbReference type="Proteomes" id="UP001201262"/>
    </source>
</evidence>
<dbReference type="SUPFAM" id="SSF53474">
    <property type="entry name" value="alpha/beta-Hydrolases"/>
    <property type="match status" value="1"/>
</dbReference>